<comment type="similarity">
    <text evidence="2 8">Belongs to the Casparian strip membrane proteins (CASP) family.</text>
</comment>
<evidence type="ECO:0000259" key="9">
    <source>
        <dbReference type="Pfam" id="PF04535"/>
    </source>
</evidence>
<dbReference type="PANTHER" id="PTHR36488">
    <property type="entry name" value="CASP-LIKE PROTEIN 1U1"/>
    <property type="match status" value="1"/>
</dbReference>
<evidence type="ECO:0000256" key="3">
    <source>
        <dbReference type="ARBA" id="ARBA00011489"/>
    </source>
</evidence>
<feature type="transmembrane region" description="Helical" evidence="8">
    <location>
        <begin position="102"/>
        <end position="129"/>
    </location>
</feature>
<keyword evidence="7 8" id="KW-0472">Membrane</keyword>
<sequence length="186" mass="20069">MHIGESKSVGPVRHHPMHNCLSLILRILTAGATAAAVVVMIEATQTVATPRGPHTARWRDFPAFKWFIVANAVAFVYTALATCVSCLSLCTRRGPLSYRRTAWLTFFVDFAMAGALMSAGSAALAVSWIGKHGQSSAQWYAVCPLVTKFCDYVQGALIACLCAWVFMALSTIVAVSALHNLASHRI</sequence>
<organism evidence="10 11">
    <name type="scientific">Ceratodon purpureus</name>
    <name type="common">Fire moss</name>
    <name type="synonym">Dicranum purpureum</name>
    <dbReference type="NCBI Taxonomy" id="3225"/>
    <lineage>
        <taxon>Eukaryota</taxon>
        <taxon>Viridiplantae</taxon>
        <taxon>Streptophyta</taxon>
        <taxon>Embryophyta</taxon>
        <taxon>Bryophyta</taxon>
        <taxon>Bryophytina</taxon>
        <taxon>Bryopsida</taxon>
        <taxon>Dicranidae</taxon>
        <taxon>Pseudoditrichales</taxon>
        <taxon>Ditrichaceae</taxon>
        <taxon>Ceratodon</taxon>
    </lineage>
</organism>
<dbReference type="InterPro" id="IPR006702">
    <property type="entry name" value="CASP_dom"/>
</dbReference>
<evidence type="ECO:0000313" key="10">
    <source>
        <dbReference type="EMBL" id="KAG0557722.1"/>
    </source>
</evidence>
<evidence type="ECO:0000256" key="5">
    <source>
        <dbReference type="ARBA" id="ARBA00022692"/>
    </source>
</evidence>
<comment type="subunit">
    <text evidence="3 8">Homodimer and heterodimers.</text>
</comment>
<protein>
    <recommendedName>
        <fullName evidence="8">CASP-like protein</fullName>
    </recommendedName>
</protein>
<evidence type="ECO:0000256" key="1">
    <source>
        <dbReference type="ARBA" id="ARBA00004651"/>
    </source>
</evidence>
<keyword evidence="5 8" id="KW-0812">Transmembrane</keyword>
<dbReference type="InterPro" id="IPR044173">
    <property type="entry name" value="CASPL"/>
</dbReference>
<comment type="caution">
    <text evidence="10">The sequence shown here is derived from an EMBL/GenBank/DDBJ whole genome shotgun (WGS) entry which is preliminary data.</text>
</comment>
<dbReference type="EMBL" id="CM026432">
    <property type="protein sequence ID" value="KAG0557724.1"/>
    <property type="molecule type" value="Genomic_DNA"/>
</dbReference>
<evidence type="ECO:0000256" key="4">
    <source>
        <dbReference type="ARBA" id="ARBA00022475"/>
    </source>
</evidence>
<comment type="subcellular location">
    <subcellularLocation>
        <location evidence="1 8">Cell membrane</location>
        <topology evidence="1 8">Multi-pass membrane protein</topology>
    </subcellularLocation>
</comment>
<keyword evidence="11" id="KW-1185">Reference proteome</keyword>
<dbReference type="PANTHER" id="PTHR36488:SF8">
    <property type="entry name" value="CASP-LIKE PROTEIN 1U1"/>
    <property type="match status" value="1"/>
</dbReference>
<feature type="domain" description="Casparian strip membrane protein" evidence="9">
    <location>
        <begin position="20"/>
        <end position="166"/>
    </location>
</feature>
<evidence type="ECO:0000256" key="7">
    <source>
        <dbReference type="ARBA" id="ARBA00023136"/>
    </source>
</evidence>
<feature type="transmembrane region" description="Helical" evidence="8">
    <location>
        <begin position="156"/>
        <end position="178"/>
    </location>
</feature>
<evidence type="ECO:0000256" key="8">
    <source>
        <dbReference type="RuleBase" id="RU361233"/>
    </source>
</evidence>
<dbReference type="EMBL" id="CM026432">
    <property type="protein sequence ID" value="KAG0557725.1"/>
    <property type="molecule type" value="Genomic_DNA"/>
</dbReference>
<dbReference type="EMBL" id="CM026432">
    <property type="protein sequence ID" value="KAG0557722.1"/>
    <property type="molecule type" value="Genomic_DNA"/>
</dbReference>
<evidence type="ECO:0000313" key="11">
    <source>
        <dbReference type="Proteomes" id="UP000822688"/>
    </source>
</evidence>
<feature type="transmembrane region" description="Helical" evidence="8">
    <location>
        <begin position="63"/>
        <end position="90"/>
    </location>
</feature>
<dbReference type="AlphaFoldDB" id="A0A8T0GKY1"/>
<keyword evidence="6 8" id="KW-1133">Transmembrane helix</keyword>
<dbReference type="Proteomes" id="UP000822688">
    <property type="component" value="Chromosome 11"/>
</dbReference>
<proteinExistence type="inferred from homology"/>
<evidence type="ECO:0000256" key="2">
    <source>
        <dbReference type="ARBA" id="ARBA00007651"/>
    </source>
</evidence>
<feature type="transmembrane region" description="Helical" evidence="8">
    <location>
        <begin position="23"/>
        <end position="43"/>
    </location>
</feature>
<dbReference type="InterPro" id="IPR006459">
    <property type="entry name" value="CASP/CASPL"/>
</dbReference>
<dbReference type="GO" id="GO:0005886">
    <property type="term" value="C:plasma membrane"/>
    <property type="evidence" value="ECO:0007669"/>
    <property type="project" value="UniProtKB-SubCell"/>
</dbReference>
<name>A0A8T0GKY1_CERPU</name>
<dbReference type="Pfam" id="PF04535">
    <property type="entry name" value="CASP_dom"/>
    <property type="match status" value="1"/>
</dbReference>
<accession>A0A8T0GKY1</accession>
<keyword evidence="4 8" id="KW-1003">Cell membrane</keyword>
<evidence type="ECO:0000256" key="6">
    <source>
        <dbReference type="ARBA" id="ARBA00022989"/>
    </source>
</evidence>
<dbReference type="NCBIfam" id="TIGR01569">
    <property type="entry name" value="A_tha_TIGR01569"/>
    <property type="match status" value="1"/>
</dbReference>
<gene>
    <name evidence="10" type="ORF">KC19_11G152500</name>
</gene>
<dbReference type="EMBL" id="CM026432">
    <property type="protein sequence ID" value="KAG0557721.1"/>
    <property type="molecule type" value="Genomic_DNA"/>
</dbReference>
<reference evidence="10 11" key="1">
    <citation type="submission" date="2020-06" db="EMBL/GenBank/DDBJ databases">
        <title>WGS assembly of Ceratodon purpureus strain R40.</title>
        <authorList>
            <person name="Carey S.B."/>
            <person name="Jenkins J."/>
            <person name="Shu S."/>
            <person name="Lovell J.T."/>
            <person name="Sreedasyam A."/>
            <person name="Maumus F."/>
            <person name="Tiley G.P."/>
            <person name="Fernandez-Pozo N."/>
            <person name="Barry K."/>
            <person name="Chen C."/>
            <person name="Wang M."/>
            <person name="Lipzen A."/>
            <person name="Daum C."/>
            <person name="Saski C.A."/>
            <person name="Payton A.C."/>
            <person name="Mcbreen J.C."/>
            <person name="Conrad R.E."/>
            <person name="Kollar L.M."/>
            <person name="Olsson S."/>
            <person name="Huttunen S."/>
            <person name="Landis J.B."/>
            <person name="Wickett N.J."/>
            <person name="Johnson M.G."/>
            <person name="Rensing S.A."/>
            <person name="Grimwood J."/>
            <person name="Schmutz J."/>
            <person name="Mcdaniel S.F."/>
        </authorList>
    </citation>
    <scope>NUCLEOTIDE SEQUENCE [LARGE SCALE GENOMIC DNA]</scope>
    <source>
        <strain evidence="10 11">R40</strain>
    </source>
</reference>
<dbReference type="EMBL" id="CM026432">
    <property type="protein sequence ID" value="KAG0557723.1"/>
    <property type="molecule type" value="Genomic_DNA"/>
</dbReference>